<dbReference type="Gene3D" id="3.40.630.30">
    <property type="match status" value="1"/>
</dbReference>
<evidence type="ECO:0000313" key="2">
    <source>
        <dbReference type="EMBL" id="UXZ05611.1"/>
    </source>
</evidence>
<evidence type="ECO:0000259" key="1">
    <source>
        <dbReference type="PROSITE" id="PS51186"/>
    </source>
</evidence>
<dbReference type="InterPro" id="IPR016181">
    <property type="entry name" value="Acyl_CoA_acyltransferase"/>
</dbReference>
<name>A0ABY6F695_9GAMM</name>
<feature type="domain" description="N-acetyltransferase" evidence="1">
    <location>
        <begin position="11"/>
        <end position="154"/>
    </location>
</feature>
<keyword evidence="3" id="KW-1185">Reference proteome</keyword>
<evidence type="ECO:0000313" key="3">
    <source>
        <dbReference type="Proteomes" id="UP001063782"/>
    </source>
</evidence>
<dbReference type="Proteomes" id="UP001063782">
    <property type="component" value="Chromosome"/>
</dbReference>
<dbReference type="CDD" id="cd04301">
    <property type="entry name" value="NAT_SF"/>
    <property type="match status" value="1"/>
</dbReference>
<dbReference type="EMBL" id="CP089977">
    <property type="protein sequence ID" value="UXZ05611.1"/>
    <property type="molecule type" value="Genomic_DNA"/>
</dbReference>
<dbReference type="PROSITE" id="PS51186">
    <property type="entry name" value="GNAT"/>
    <property type="match status" value="1"/>
</dbReference>
<dbReference type="InterPro" id="IPR000182">
    <property type="entry name" value="GNAT_dom"/>
</dbReference>
<dbReference type="SUPFAM" id="SSF55729">
    <property type="entry name" value="Acyl-CoA N-acyltransferases (Nat)"/>
    <property type="match status" value="1"/>
</dbReference>
<proteinExistence type="predicted"/>
<gene>
    <name evidence="2" type="ORF">LU297_04000</name>
</gene>
<dbReference type="Pfam" id="PF00583">
    <property type="entry name" value="Acetyltransf_1"/>
    <property type="match status" value="1"/>
</dbReference>
<dbReference type="RefSeq" id="WP_263077122.1">
    <property type="nucleotide sequence ID" value="NZ_CP089977.1"/>
</dbReference>
<accession>A0ABY6F695</accession>
<sequence>MGRACDMAGQLVFTYLTAHHQQKWLSLWQDYLEFYKADVDDVVTQTLWQRILTKDIHGFGVFQDNELIAFAHCVIHPNTWHTLPVCYLEDLFVAHHVRRQGVASFAIEQIYCLAKDNGWHRVYWVTDKDNHDAQRVYNKFADTPEVILYRKVID</sequence>
<reference evidence="2" key="1">
    <citation type="submission" date="2021-12" db="EMBL/GenBank/DDBJ databases">
        <title>taxonomy of Moraxella sp. ZY201224.</title>
        <authorList>
            <person name="Li F."/>
        </authorList>
    </citation>
    <scope>NUCLEOTIDE SEQUENCE</scope>
    <source>
        <strain evidence="2">ZY201224</strain>
    </source>
</reference>
<protein>
    <submittedName>
        <fullName evidence="2">GNAT family N-acetyltransferase</fullName>
    </submittedName>
</protein>
<organism evidence="2 3">
    <name type="scientific">Moraxella nasicaprae</name>
    <dbReference type="NCBI Taxonomy" id="2904122"/>
    <lineage>
        <taxon>Bacteria</taxon>
        <taxon>Pseudomonadati</taxon>
        <taxon>Pseudomonadota</taxon>
        <taxon>Gammaproteobacteria</taxon>
        <taxon>Moraxellales</taxon>
        <taxon>Moraxellaceae</taxon>
        <taxon>Moraxella</taxon>
    </lineage>
</organism>